<name>A0ABW3MNV7_9PSEU</name>
<dbReference type="Proteomes" id="UP001597045">
    <property type="component" value="Unassembled WGS sequence"/>
</dbReference>
<protein>
    <submittedName>
        <fullName evidence="1">Exopolyphosphatase</fullName>
    </submittedName>
</protein>
<gene>
    <name evidence="1" type="ORF">ACFQ1S_43300</name>
</gene>
<organism evidence="1 2">
    <name type="scientific">Kibdelosporangium lantanae</name>
    <dbReference type="NCBI Taxonomy" id="1497396"/>
    <lineage>
        <taxon>Bacteria</taxon>
        <taxon>Bacillati</taxon>
        <taxon>Actinomycetota</taxon>
        <taxon>Actinomycetes</taxon>
        <taxon>Pseudonocardiales</taxon>
        <taxon>Pseudonocardiaceae</taxon>
        <taxon>Kibdelosporangium</taxon>
    </lineage>
</organism>
<dbReference type="EMBL" id="JBHTIS010003972">
    <property type="protein sequence ID" value="MFD1051912.1"/>
    <property type="molecule type" value="Genomic_DNA"/>
</dbReference>
<evidence type="ECO:0000313" key="1">
    <source>
        <dbReference type="EMBL" id="MFD1051912.1"/>
    </source>
</evidence>
<keyword evidence="2" id="KW-1185">Reference proteome</keyword>
<proteinExistence type="predicted"/>
<accession>A0ABW3MNV7</accession>
<dbReference type="SUPFAM" id="SSF53067">
    <property type="entry name" value="Actin-like ATPase domain"/>
    <property type="match status" value="1"/>
</dbReference>
<evidence type="ECO:0000313" key="2">
    <source>
        <dbReference type="Proteomes" id="UP001597045"/>
    </source>
</evidence>
<dbReference type="Gene3D" id="3.30.420.150">
    <property type="entry name" value="Exopolyphosphatase. Domain 2"/>
    <property type="match status" value="1"/>
</dbReference>
<dbReference type="InterPro" id="IPR043129">
    <property type="entry name" value="ATPase_NBD"/>
</dbReference>
<sequence>RRRAQLPGISAHRAPQSLAGAVLAETLMRVTGHDVVDISPWSTKEGMLLTLLDAPSELTA</sequence>
<comment type="caution">
    <text evidence="1">The sequence shown here is derived from an EMBL/GenBank/DDBJ whole genome shotgun (WGS) entry which is preliminary data.</text>
</comment>
<reference evidence="2" key="1">
    <citation type="journal article" date="2019" name="Int. J. Syst. Evol. Microbiol.">
        <title>The Global Catalogue of Microorganisms (GCM) 10K type strain sequencing project: providing services to taxonomists for standard genome sequencing and annotation.</title>
        <authorList>
            <consortium name="The Broad Institute Genomics Platform"/>
            <consortium name="The Broad Institute Genome Sequencing Center for Infectious Disease"/>
            <person name="Wu L."/>
            <person name="Ma J."/>
        </authorList>
    </citation>
    <scope>NUCLEOTIDE SEQUENCE [LARGE SCALE GENOMIC DNA]</scope>
    <source>
        <strain evidence="2">JCM 31486</strain>
    </source>
</reference>
<feature type="non-terminal residue" evidence="1">
    <location>
        <position position="1"/>
    </location>
</feature>